<dbReference type="AlphaFoldDB" id="A0AAE0BMU2"/>
<dbReference type="Proteomes" id="UP001190700">
    <property type="component" value="Unassembled WGS sequence"/>
</dbReference>
<sequence>GGTGGGGGASSESDEGGSDSDSEDDSDGGHRSKKAKKAKKQKQQKPNGAPEPALRQPVGNTGSKSGARAREGSGRGGNRWRMAAAAAVSHTRVSSAAGNRIKGKEGGVKKVNSKKGKRGHANVEDGQAVRGEVEFDSEVELGGAEEPAEGENDRRHGSMHSDATLESEAPMLPSGLSGLPPRPPKASR</sequence>
<feature type="compositionally biased region" description="Low complexity" evidence="1">
    <location>
        <begin position="170"/>
        <end position="179"/>
    </location>
</feature>
<protein>
    <submittedName>
        <fullName evidence="2">Uncharacterized protein</fullName>
    </submittedName>
</protein>
<feature type="non-terminal residue" evidence="2">
    <location>
        <position position="1"/>
    </location>
</feature>
<dbReference type="EMBL" id="LGRX02033919">
    <property type="protein sequence ID" value="KAK3239417.1"/>
    <property type="molecule type" value="Genomic_DNA"/>
</dbReference>
<name>A0AAE0BMU2_9CHLO</name>
<proteinExistence type="predicted"/>
<gene>
    <name evidence="2" type="ORF">CYMTET_50649</name>
</gene>
<feature type="compositionally biased region" description="Acidic residues" evidence="1">
    <location>
        <begin position="12"/>
        <end position="26"/>
    </location>
</feature>
<evidence type="ECO:0000313" key="2">
    <source>
        <dbReference type="EMBL" id="KAK3239417.1"/>
    </source>
</evidence>
<evidence type="ECO:0000313" key="3">
    <source>
        <dbReference type="Proteomes" id="UP001190700"/>
    </source>
</evidence>
<reference evidence="2 3" key="1">
    <citation type="journal article" date="2015" name="Genome Biol. Evol.">
        <title>Comparative Genomics of a Bacterivorous Green Alga Reveals Evolutionary Causalities and Consequences of Phago-Mixotrophic Mode of Nutrition.</title>
        <authorList>
            <person name="Burns J.A."/>
            <person name="Paasch A."/>
            <person name="Narechania A."/>
            <person name="Kim E."/>
        </authorList>
    </citation>
    <scope>NUCLEOTIDE SEQUENCE [LARGE SCALE GENOMIC DNA]</scope>
    <source>
        <strain evidence="2 3">PLY_AMNH</strain>
    </source>
</reference>
<comment type="caution">
    <text evidence="2">The sequence shown here is derived from an EMBL/GenBank/DDBJ whole genome shotgun (WGS) entry which is preliminary data.</text>
</comment>
<organism evidence="2 3">
    <name type="scientific">Cymbomonas tetramitiformis</name>
    <dbReference type="NCBI Taxonomy" id="36881"/>
    <lineage>
        <taxon>Eukaryota</taxon>
        <taxon>Viridiplantae</taxon>
        <taxon>Chlorophyta</taxon>
        <taxon>Pyramimonadophyceae</taxon>
        <taxon>Pyramimonadales</taxon>
        <taxon>Pyramimonadaceae</taxon>
        <taxon>Cymbomonas</taxon>
    </lineage>
</organism>
<feature type="compositionally biased region" description="Basic residues" evidence="1">
    <location>
        <begin position="111"/>
        <end position="120"/>
    </location>
</feature>
<keyword evidence="3" id="KW-1185">Reference proteome</keyword>
<evidence type="ECO:0000256" key="1">
    <source>
        <dbReference type="SAM" id="MobiDB-lite"/>
    </source>
</evidence>
<feature type="region of interest" description="Disordered" evidence="1">
    <location>
        <begin position="1"/>
        <end position="188"/>
    </location>
</feature>
<accession>A0AAE0BMU2</accession>
<feature type="compositionally biased region" description="Basic residues" evidence="1">
    <location>
        <begin position="31"/>
        <end position="43"/>
    </location>
</feature>